<comment type="caution">
    <text evidence="1">The sequence shown here is derived from an EMBL/GenBank/DDBJ whole genome shotgun (WGS) entry which is preliminary data.</text>
</comment>
<name>A0ABD4A292_9BACI</name>
<sequence length="37" mass="4012">MLIISAFLTGILQVYFGGNADIYDIIGDLIGVFLGMF</sequence>
<accession>A0ABD4A292</accession>
<proteinExistence type="predicted"/>
<protein>
    <recommendedName>
        <fullName evidence="3">VanZ-like domain-containing protein</fullName>
    </recommendedName>
</protein>
<dbReference type="Proteomes" id="UP000032076">
    <property type="component" value="Unassembled WGS sequence"/>
</dbReference>
<reference evidence="1 2" key="1">
    <citation type="submission" date="2015-01" db="EMBL/GenBank/DDBJ databases">
        <title>Draft Genome Sequences of Four Bacillus thermoamylovorans Strains, Isolated From Food Products.</title>
        <authorList>
            <person name="Krawcyk A.O."/>
            <person name="Berendsen E.M."/>
            <person name="Eijlander R.T."/>
            <person name="de Jong A."/>
            <person name="Wells-Bennik M."/>
            <person name="Kuipers O.P."/>
        </authorList>
    </citation>
    <scope>NUCLEOTIDE SEQUENCE [LARGE SCALE GENOMIC DNA]</scope>
    <source>
        <strain evidence="1 2">B4167</strain>
    </source>
</reference>
<evidence type="ECO:0000313" key="2">
    <source>
        <dbReference type="Proteomes" id="UP000032076"/>
    </source>
</evidence>
<evidence type="ECO:0000313" key="1">
    <source>
        <dbReference type="EMBL" id="KIO70532.1"/>
    </source>
</evidence>
<dbReference type="EMBL" id="JXLU01000143">
    <property type="protein sequence ID" value="KIO70532.1"/>
    <property type="molecule type" value="Genomic_DNA"/>
</dbReference>
<gene>
    <name evidence="1" type="ORF">B4167_3846</name>
</gene>
<organism evidence="1 2">
    <name type="scientific">Caldibacillus thermoamylovorans</name>
    <dbReference type="NCBI Taxonomy" id="35841"/>
    <lineage>
        <taxon>Bacteria</taxon>
        <taxon>Bacillati</taxon>
        <taxon>Bacillota</taxon>
        <taxon>Bacilli</taxon>
        <taxon>Bacillales</taxon>
        <taxon>Bacillaceae</taxon>
        <taxon>Caldibacillus</taxon>
    </lineage>
</organism>
<evidence type="ECO:0008006" key="3">
    <source>
        <dbReference type="Google" id="ProtNLM"/>
    </source>
</evidence>
<dbReference type="AlphaFoldDB" id="A0ABD4A292"/>